<keyword evidence="1" id="KW-1133">Transmembrane helix</keyword>
<dbReference type="InParanoid" id="A0A2G5CC17"/>
<protein>
    <submittedName>
        <fullName evidence="2">Uncharacterized protein</fullName>
    </submittedName>
</protein>
<name>A0A2G5CC17_AQUCA</name>
<organism evidence="2 3">
    <name type="scientific">Aquilegia coerulea</name>
    <name type="common">Rocky mountain columbine</name>
    <dbReference type="NCBI Taxonomy" id="218851"/>
    <lineage>
        <taxon>Eukaryota</taxon>
        <taxon>Viridiplantae</taxon>
        <taxon>Streptophyta</taxon>
        <taxon>Embryophyta</taxon>
        <taxon>Tracheophyta</taxon>
        <taxon>Spermatophyta</taxon>
        <taxon>Magnoliopsida</taxon>
        <taxon>Ranunculales</taxon>
        <taxon>Ranunculaceae</taxon>
        <taxon>Thalictroideae</taxon>
        <taxon>Aquilegia</taxon>
    </lineage>
</organism>
<dbReference type="AlphaFoldDB" id="A0A2G5CC17"/>
<keyword evidence="1" id="KW-0472">Membrane</keyword>
<keyword evidence="1" id="KW-0812">Transmembrane</keyword>
<dbReference type="EMBL" id="KZ305083">
    <property type="protein sequence ID" value="PIA28793.1"/>
    <property type="molecule type" value="Genomic_DNA"/>
</dbReference>
<evidence type="ECO:0000256" key="1">
    <source>
        <dbReference type="SAM" id="Phobius"/>
    </source>
</evidence>
<evidence type="ECO:0000313" key="2">
    <source>
        <dbReference type="EMBL" id="PIA28793.1"/>
    </source>
</evidence>
<dbReference type="Proteomes" id="UP000230069">
    <property type="component" value="Unassembled WGS sequence"/>
</dbReference>
<gene>
    <name evidence="2" type="ORF">AQUCO_06600008v1</name>
</gene>
<evidence type="ECO:0000313" key="3">
    <source>
        <dbReference type="Proteomes" id="UP000230069"/>
    </source>
</evidence>
<keyword evidence="3" id="KW-1185">Reference proteome</keyword>
<accession>A0A2G5CC17</accession>
<proteinExistence type="predicted"/>
<feature type="transmembrane region" description="Helical" evidence="1">
    <location>
        <begin position="28"/>
        <end position="51"/>
    </location>
</feature>
<sequence length="77" mass="8567">MVVHILVVEGMDVVLTEAVEMVVVPIEVVVMVGATLILLTTHILIVIIATMRDMVQPLTDKTILQIKVMIFLQPFQL</sequence>
<reference evidence="2 3" key="1">
    <citation type="submission" date="2017-09" db="EMBL/GenBank/DDBJ databases">
        <title>WGS assembly of Aquilegia coerulea Goldsmith.</title>
        <authorList>
            <person name="Hodges S."/>
            <person name="Kramer E."/>
            <person name="Nordborg M."/>
            <person name="Tomkins J."/>
            <person name="Borevitz J."/>
            <person name="Derieg N."/>
            <person name="Yan J."/>
            <person name="Mihaltcheva S."/>
            <person name="Hayes R.D."/>
            <person name="Rokhsar D."/>
        </authorList>
    </citation>
    <scope>NUCLEOTIDE SEQUENCE [LARGE SCALE GENOMIC DNA]</scope>
    <source>
        <strain evidence="3">cv. Goldsmith</strain>
    </source>
</reference>